<dbReference type="GO" id="GO:0006412">
    <property type="term" value="P:translation"/>
    <property type="evidence" value="ECO:0007669"/>
    <property type="project" value="UniProtKB-KW"/>
</dbReference>
<dbReference type="GO" id="GO:0005524">
    <property type="term" value="F:ATP binding"/>
    <property type="evidence" value="ECO:0007669"/>
    <property type="project" value="UniProtKB-KW"/>
</dbReference>
<keyword evidence="3" id="KW-0067">ATP-binding</keyword>
<dbReference type="AlphaFoldDB" id="A0A2G9T7T1"/>
<dbReference type="InterPro" id="IPR002319">
    <property type="entry name" value="Phenylalanyl-tRNA_Synthase"/>
</dbReference>
<evidence type="ECO:0000256" key="3">
    <source>
        <dbReference type="ARBA" id="ARBA00022840"/>
    </source>
</evidence>
<keyword evidence="9" id="KW-1185">Reference proteome</keyword>
<dbReference type="GO" id="GO:0004812">
    <property type="term" value="F:aminoacyl-tRNA ligase activity"/>
    <property type="evidence" value="ECO:0007669"/>
    <property type="project" value="UniProtKB-KW"/>
</dbReference>
<dbReference type="SUPFAM" id="SSF55681">
    <property type="entry name" value="Class II aaRS and biotin synthetases"/>
    <property type="match status" value="1"/>
</dbReference>
<protein>
    <recommendedName>
        <fullName evidence="7">FDX-ACB domain-containing protein</fullName>
    </recommendedName>
</protein>
<evidence type="ECO:0000313" key="9">
    <source>
        <dbReference type="Proteomes" id="UP000230423"/>
    </source>
</evidence>
<keyword evidence="1" id="KW-0436">Ligase</keyword>
<dbReference type="EMBL" id="KZ403125">
    <property type="protein sequence ID" value="PIO53995.1"/>
    <property type="molecule type" value="Genomic_DNA"/>
</dbReference>
<evidence type="ECO:0000256" key="1">
    <source>
        <dbReference type="ARBA" id="ARBA00022598"/>
    </source>
</evidence>
<reference evidence="8 9" key="1">
    <citation type="submission" date="2015-09" db="EMBL/GenBank/DDBJ databases">
        <title>Draft genome of the parasitic nematode Teladorsagia circumcincta isolate WARC Sus (inbred).</title>
        <authorList>
            <person name="Mitreva M."/>
        </authorList>
    </citation>
    <scope>NUCLEOTIDE SEQUENCE [LARGE SCALE GENOMIC DNA]</scope>
    <source>
        <strain evidence="8 9">S</strain>
    </source>
</reference>
<evidence type="ECO:0000256" key="4">
    <source>
        <dbReference type="ARBA" id="ARBA00022917"/>
    </source>
</evidence>
<dbReference type="Pfam" id="PF01409">
    <property type="entry name" value="tRNA-synt_2d"/>
    <property type="match status" value="1"/>
</dbReference>
<dbReference type="Gene3D" id="3.30.930.10">
    <property type="entry name" value="Bira Bifunctional Protein, Domain 2"/>
    <property type="match status" value="1"/>
</dbReference>
<gene>
    <name evidence="8" type="ORF">TELCIR_24651</name>
</gene>
<sequence>MTHLHDAAQILWYFMVIFRVNFFAMFENICFLIPMSNSLQVFYEGKWLEVLGCGIMEQRLLESTGAGDKVGWAFGLGLERLAMILYGIPDIRLFWSTDSGFLSQFSGKSPTDKIKYKPVSVHPQVLFDMSFFLPDGVVYHDMTANVNDTVRNIGGDLVEQ</sequence>
<dbReference type="GO" id="GO:0000049">
    <property type="term" value="F:tRNA binding"/>
    <property type="evidence" value="ECO:0007669"/>
    <property type="project" value="InterPro"/>
</dbReference>
<evidence type="ECO:0000259" key="7">
    <source>
        <dbReference type="PROSITE" id="PS51447"/>
    </source>
</evidence>
<evidence type="ECO:0000256" key="5">
    <source>
        <dbReference type="ARBA" id="ARBA00023146"/>
    </source>
</evidence>
<dbReference type="InterPro" id="IPR005121">
    <property type="entry name" value="Fdx_antiC-bd"/>
</dbReference>
<feature type="domain" description="FDX-ACB" evidence="7">
    <location>
        <begin position="120"/>
        <end position="160"/>
    </location>
</feature>
<dbReference type="PROSITE" id="PS51447">
    <property type="entry name" value="FDX_ACB"/>
    <property type="match status" value="1"/>
</dbReference>
<dbReference type="InterPro" id="IPR045864">
    <property type="entry name" value="aa-tRNA-synth_II/BPL/LPL"/>
</dbReference>
<evidence type="ECO:0000256" key="6">
    <source>
        <dbReference type="SAM" id="Phobius"/>
    </source>
</evidence>
<name>A0A2G9T7T1_TELCI</name>
<keyword evidence="6" id="KW-0472">Membrane</keyword>
<proteinExistence type="predicted"/>
<keyword evidence="4" id="KW-0648">Protein biosynthesis</keyword>
<organism evidence="8 9">
    <name type="scientific">Teladorsagia circumcincta</name>
    <name type="common">Brown stomach worm</name>
    <name type="synonym">Ostertagia circumcincta</name>
    <dbReference type="NCBI Taxonomy" id="45464"/>
    <lineage>
        <taxon>Eukaryota</taxon>
        <taxon>Metazoa</taxon>
        <taxon>Ecdysozoa</taxon>
        <taxon>Nematoda</taxon>
        <taxon>Chromadorea</taxon>
        <taxon>Rhabditida</taxon>
        <taxon>Rhabditina</taxon>
        <taxon>Rhabditomorpha</taxon>
        <taxon>Strongyloidea</taxon>
        <taxon>Trichostrongylidae</taxon>
        <taxon>Teladorsagia</taxon>
    </lineage>
</organism>
<dbReference type="GO" id="GO:0043039">
    <property type="term" value="P:tRNA aminoacylation"/>
    <property type="evidence" value="ECO:0007669"/>
    <property type="project" value="InterPro"/>
</dbReference>
<feature type="non-terminal residue" evidence="8">
    <location>
        <position position="160"/>
    </location>
</feature>
<feature type="transmembrane region" description="Helical" evidence="6">
    <location>
        <begin position="12"/>
        <end position="33"/>
    </location>
</feature>
<dbReference type="Proteomes" id="UP000230423">
    <property type="component" value="Unassembled WGS sequence"/>
</dbReference>
<keyword evidence="2" id="KW-0547">Nucleotide-binding</keyword>
<evidence type="ECO:0000313" key="8">
    <source>
        <dbReference type="EMBL" id="PIO53995.1"/>
    </source>
</evidence>
<keyword evidence="6" id="KW-1133">Transmembrane helix</keyword>
<keyword evidence="6" id="KW-0812">Transmembrane</keyword>
<accession>A0A2G9T7T1</accession>
<evidence type="ECO:0000256" key="2">
    <source>
        <dbReference type="ARBA" id="ARBA00022741"/>
    </source>
</evidence>
<dbReference type="OrthoDB" id="5850122at2759"/>
<keyword evidence="5" id="KW-0030">Aminoacyl-tRNA synthetase</keyword>